<comment type="caution">
    <text evidence="2">The sequence shown here is derived from an EMBL/GenBank/DDBJ whole genome shotgun (WGS) entry which is preliminary data.</text>
</comment>
<feature type="transmembrane region" description="Helical" evidence="1">
    <location>
        <begin position="57"/>
        <end position="76"/>
    </location>
</feature>
<keyword evidence="1" id="KW-0812">Transmembrane</keyword>
<gene>
    <name evidence="2" type="ORF">VNO77_03833</name>
</gene>
<organism evidence="2 3">
    <name type="scientific">Canavalia gladiata</name>
    <name type="common">Sword bean</name>
    <name type="synonym">Dolichos gladiatus</name>
    <dbReference type="NCBI Taxonomy" id="3824"/>
    <lineage>
        <taxon>Eukaryota</taxon>
        <taxon>Viridiplantae</taxon>
        <taxon>Streptophyta</taxon>
        <taxon>Embryophyta</taxon>
        <taxon>Tracheophyta</taxon>
        <taxon>Spermatophyta</taxon>
        <taxon>Magnoliopsida</taxon>
        <taxon>eudicotyledons</taxon>
        <taxon>Gunneridae</taxon>
        <taxon>Pentapetalae</taxon>
        <taxon>rosids</taxon>
        <taxon>fabids</taxon>
        <taxon>Fabales</taxon>
        <taxon>Fabaceae</taxon>
        <taxon>Papilionoideae</taxon>
        <taxon>50 kb inversion clade</taxon>
        <taxon>NPAAA clade</taxon>
        <taxon>indigoferoid/millettioid clade</taxon>
        <taxon>Phaseoleae</taxon>
        <taxon>Canavalia</taxon>
    </lineage>
</organism>
<evidence type="ECO:0000256" key="1">
    <source>
        <dbReference type="SAM" id="Phobius"/>
    </source>
</evidence>
<name>A0AAN9MXG9_CANGL</name>
<dbReference type="AlphaFoldDB" id="A0AAN9MXG9"/>
<keyword evidence="3" id="KW-1185">Reference proteome</keyword>
<dbReference type="Proteomes" id="UP001367508">
    <property type="component" value="Unassembled WGS sequence"/>
</dbReference>
<accession>A0AAN9MXG9</accession>
<sequence length="90" mass="10247">MNRSKLRRCVVDQFLSLVPVRDFIDGRMDYTEYALAIDGVIPNVVGRPLRKFVQLELGLHGIMFFNGGLLLLLELIQAEIWMIKSLPGES</sequence>
<proteinExistence type="predicted"/>
<evidence type="ECO:0000313" key="2">
    <source>
        <dbReference type="EMBL" id="KAK7361751.1"/>
    </source>
</evidence>
<keyword evidence="1" id="KW-0472">Membrane</keyword>
<protein>
    <submittedName>
        <fullName evidence="2">Uncharacterized protein</fullName>
    </submittedName>
</protein>
<dbReference type="EMBL" id="JAYMYQ010000001">
    <property type="protein sequence ID" value="KAK7361751.1"/>
    <property type="molecule type" value="Genomic_DNA"/>
</dbReference>
<reference evidence="2 3" key="1">
    <citation type="submission" date="2024-01" db="EMBL/GenBank/DDBJ databases">
        <title>The genomes of 5 underutilized Papilionoideae crops provide insights into root nodulation and disease resistanc.</title>
        <authorList>
            <person name="Jiang F."/>
        </authorList>
    </citation>
    <scope>NUCLEOTIDE SEQUENCE [LARGE SCALE GENOMIC DNA]</scope>
    <source>
        <strain evidence="2">LVBAO_FW01</strain>
        <tissue evidence="2">Leaves</tissue>
    </source>
</reference>
<evidence type="ECO:0000313" key="3">
    <source>
        <dbReference type="Proteomes" id="UP001367508"/>
    </source>
</evidence>
<keyword evidence="1" id="KW-1133">Transmembrane helix</keyword>